<feature type="compositionally biased region" description="Polar residues" evidence="2">
    <location>
        <begin position="1"/>
        <end position="15"/>
    </location>
</feature>
<protein>
    <submittedName>
        <fullName evidence="4">Molybdenum-pterin binding protein</fullName>
    </submittedName>
</protein>
<evidence type="ECO:0000256" key="2">
    <source>
        <dbReference type="SAM" id="MobiDB-lite"/>
    </source>
</evidence>
<proteinExistence type="predicted"/>
<dbReference type="GO" id="GO:0015689">
    <property type="term" value="P:molybdate ion transport"/>
    <property type="evidence" value="ECO:0007669"/>
    <property type="project" value="InterPro"/>
</dbReference>
<gene>
    <name evidence="4" type="ORF">CARN6_0070</name>
</gene>
<dbReference type="InterPro" id="IPR005116">
    <property type="entry name" value="Transp-assoc_OB_typ1"/>
</dbReference>
<dbReference type="InterPro" id="IPR004606">
    <property type="entry name" value="Mop_domain"/>
</dbReference>
<dbReference type="Pfam" id="PF03459">
    <property type="entry name" value="TOBE"/>
    <property type="match status" value="1"/>
</dbReference>
<dbReference type="GO" id="GO:0003677">
    <property type="term" value="F:DNA binding"/>
    <property type="evidence" value="ECO:0007669"/>
    <property type="project" value="InterPro"/>
</dbReference>
<evidence type="ECO:0000313" key="4">
    <source>
        <dbReference type="EMBL" id="CBI06798.1"/>
    </source>
</evidence>
<dbReference type="SUPFAM" id="SSF46955">
    <property type="entry name" value="Putative DNA-binding domain"/>
    <property type="match status" value="1"/>
</dbReference>
<sequence length="156" mass="16662">MPGTSANRKNTSSKPASEKPVSGDPLLKPREAAAAVGVSYATLKQWILAGSLKTIRTPGGHHRIPQSALTPLLASRKPADSTQSRERFRAVSGRNQLVGTIVEVQISGLLAKVVLAIDDQRITSIITADAVREMQLRKGQTAAALMKSTEVMIVRV</sequence>
<accession>E6QHT4</accession>
<dbReference type="Pfam" id="PF12728">
    <property type="entry name" value="HTH_17"/>
    <property type="match status" value="1"/>
</dbReference>
<dbReference type="CDD" id="cd04762">
    <property type="entry name" value="HTH_MerR-trunc"/>
    <property type="match status" value="1"/>
</dbReference>
<dbReference type="EMBL" id="CABQ01000021">
    <property type="protein sequence ID" value="CBI06798.1"/>
    <property type="molecule type" value="Genomic_DNA"/>
</dbReference>
<dbReference type="InterPro" id="IPR010093">
    <property type="entry name" value="SinI_DNA-bd"/>
</dbReference>
<comment type="caution">
    <text evidence="4">The sequence shown here is derived from an EMBL/GenBank/DDBJ whole genome shotgun (WGS) entry which is preliminary data.</text>
</comment>
<organism evidence="4">
    <name type="scientific">mine drainage metagenome</name>
    <dbReference type="NCBI Taxonomy" id="410659"/>
    <lineage>
        <taxon>unclassified sequences</taxon>
        <taxon>metagenomes</taxon>
        <taxon>ecological metagenomes</taxon>
    </lineage>
</organism>
<name>E6QHT4_9ZZZZ</name>
<evidence type="ECO:0000259" key="3">
    <source>
        <dbReference type="PROSITE" id="PS51866"/>
    </source>
</evidence>
<dbReference type="SUPFAM" id="SSF50331">
    <property type="entry name" value="MOP-like"/>
    <property type="match status" value="1"/>
</dbReference>
<dbReference type="InterPro" id="IPR009061">
    <property type="entry name" value="DNA-bd_dom_put_sf"/>
</dbReference>
<dbReference type="NCBIfam" id="TIGR01764">
    <property type="entry name" value="excise"/>
    <property type="match status" value="1"/>
</dbReference>
<dbReference type="PROSITE" id="PS51866">
    <property type="entry name" value="MOP"/>
    <property type="match status" value="1"/>
</dbReference>
<dbReference type="InterPro" id="IPR008995">
    <property type="entry name" value="Mo/tungstate-bd_C_term_dom"/>
</dbReference>
<dbReference type="InterPro" id="IPR041657">
    <property type="entry name" value="HTH_17"/>
</dbReference>
<dbReference type="Gene3D" id="1.10.1660.10">
    <property type="match status" value="1"/>
</dbReference>
<reference evidence="4" key="1">
    <citation type="submission" date="2009-10" db="EMBL/GenBank/DDBJ databases">
        <title>Diversity of trophic interactions inside an arsenic-rich microbial ecosystem.</title>
        <authorList>
            <person name="Bertin P.N."/>
            <person name="Heinrich-Salmeron A."/>
            <person name="Pelletier E."/>
            <person name="Goulhen-Chollet F."/>
            <person name="Arsene-Ploetze F."/>
            <person name="Gallien S."/>
            <person name="Calteau A."/>
            <person name="Vallenet D."/>
            <person name="Casiot C."/>
            <person name="Chane-Woon-Ming B."/>
            <person name="Giloteaux L."/>
            <person name="Barakat M."/>
            <person name="Bonnefoy V."/>
            <person name="Bruneel O."/>
            <person name="Chandler M."/>
            <person name="Cleiss J."/>
            <person name="Duran R."/>
            <person name="Elbaz-Poulichet F."/>
            <person name="Fonknechten N."/>
            <person name="Lauga B."/>
            <person name="Mornico D."/>
            <person name="Ortet P."/>
            <person name="Schaeffer C."/>
            <person name="Siguier P."/>
            <person name="Alexander Thil Smith A."/>
            <person name="Van Dorsselaer A."/>
            <person name="Weissenbach J."/>
            <person name="Medigue C."/>
            <person name="Le Paslier D."/>
        </authorList>
    </citation>
    <scope>NUCLEOTIDE SEQUENCE</scope>
</reference>
<feature type="domain" description="Mop" evidence="3">
    <location>
        <begin position="90"/>
        <end position="155"/>
    </location>
</feature>
<keyword evidence="1" id="KW-0500">Molybdenum</keyword>
<dbReference type="Gene3D" id="2.40.50.100">
    <property type="match status" value="1"/>
</dbReference>
<dbReference type="AlphaFoldDB" id="E6QHT4"/>
<feature type="region of interest" description="Disordered" evidence="2">
    <location>
        <begin position="1"/>
        <end position="26"/>
    </location>
</feature>
<evidence type="ECO:0000256" key="1">
    <source>
        <dbReference type="ARBA" id="ARBA00022505"/>
    </source>
</evidence>